<comment type="caution">
    <text evidence="5">The sequence shown here is derived from an EMBL/GenBank/DDBJ whole genome shotgun (WGS) entry which is preliminary data.</text>
</comment>
<name>A0AAN7FWW2_QUERU</name>
<evidence type="ECO:0000313" key="5">
    <source>
        <dbReference type="EMBL" id="KAK4598506.1"/>
    </source>
</evidence>
<dbReference type="GO" id="GO:0003712">
    <property type="term" value="F:transcription coregulator activity"/>
    <property type="evidence" value="ECO:0007669"/>
    <property type="project" value="TreeGrafter"/>
</dbReference>
<feature type="compositionally biased region" description="Polar residues" evidence="4">
    <location>
        <begin position="91"/>
        <end position="111"/>
    </location>
</feature>
<dbReference type="SUPFAM" id="SSF46689">
    <property type="entry name" value="Homeodomain-like"/>
    <property type="match status" value="1"/>
</dbReference>
<dbReference type="GO" id="GO:0005634">
    <property type="term" value="C:nucleus"/>
    <property type="evidence" value="ECO:0007669"/>
    <property type="project" value="TreeGrafter"/>
</dbReference>
<feature type="compositionally biased region" description="Polar residues" evidence="4">
    <location>
        <begin position="151"/>
        <end position="165"/>
    </location>
</feature>
<reference evidence="5 6" key="1">
    <citation type="journal article" date="2023" name="G3 (Bethesda)">
        <title>A haplotype-resolved chromosome-scale genome for Quercus rubra L. provides insights into the genetics of adaptive traits for red oak species.</title>
        <authorList>
            <person name="Kapoor B."/>
            <person name="Jenkins J."/>
            <person name="Schmutz J."/>
            <person name="Zhebentyayeva T."/>
            <person name="Kuelheim C."/>
            <person name="Coggeshall M."/>
            <person name="Heim C."/>
            <person name="Lasky J.R."/>
            <person name="Leites L."/>
            <person name="Islam-Faridi N."/>
            <person name="Romero-Severson J."/>
            <person name="DeLeo V.L."/>
            <person name="Lucas S.M."/>
            <person name="Lazic D."/>
            <person name="Gailing O."/>
            <person name="Carlson J."/>
            <person name="Staton M."/>
        </authorList>
    </citation>
    <scope>NUCLEOTIDE SEQUENCE [LARGE SCALE GENOMIC DNA]</scope>
    <source>
        <strain evidence="5">Pseudo-F2</strain>
    </source>
</reference>
<feature type="compositionally biased region" description="Basic and acidic residues" evidence="4">
    <location>
        <begin position="132"/>
        <end position="141"/>
    </location>
</feature>
<keyword evidence="6" id="KW-1185">Reference proteome</keyword>
<feature type="region of interest" description="Disordered" evidence="4">
    <location>
        <begin position="1397"/>
        <end position="1436"/>
    </location>
</feature>
<evidence type="ECO:0000256" key="3">
    <source>
        <dbReference type="ARBA" id="ARBA00023242"/>
    </source>
</evidence>
<proteinExistence type="predicted"/>
<keyword evidence="2" id="KW-0804">Transcription</keyword>
<dbReference type="GO" id="GO:0006355">
    <property type="term" value="P:regulation of DNA-templated transcription"/>
    <property type="evidence" value="ECO:0007669"/>
    <property type="project" value="TreeGrafter"/>
</dbReference>
<keyword evidence="1" id="KW-0805">Transcription regulation</keyword>
<dbReference type="PANTHER" id="PTHR16088">
    <property type="entry name" value="YY1 ASSOCIATED PROTEIN-RELATED"/>
    <property type="match status" value="1"/>
</dbReference>
<dbReference type="InterPro" id="IPR052435">
    <property type="entry name" value="YY1-Transcr_Regul"/>
</dbReference>
<feature type="compositionally biased region" description="Basic and acidic residues" evidence="4">
    <location>
        <begin position="766"/>
        <end position="780"/>
    </location>
</feature>
<feature type="region of interest" description="Disordered" evidence="4">
    <location>
        <begin position="247"/>
        <end position="269"/>
    </location>
</feature>
<dbReference type="Proteomes" id="UP001324115">
    <property type="component" value="Unassembled WGS sequence"/>
</dbReference>
<organism evidence="5 6">
    <name type="scientific">Quercus rubra</name>
    <name type="common">Northern red oak</name>
    <name type="synonym">Quercus borealis</name>
    <dbReference type="NCBI Taxonomy" id="3512"/>
    <lineage>
        <taxon>Eukaryota</taxon>
        <taxon>Viridiplantae</taxon>
        <taxon>Streptophyta</taxon>
        <taxon>Embryophyta</taxon>
        <taxon>Tracheophyta</taxon>
        <taxon>Spermatophyta</taxon>
        <taxon>Magnoliopsida</taxon>
        <taxon>eudicotyledons</taxon>
        <taxon>Gunneridae</taxon>
        <taxon>Pentapetalae</taxon>
        <taxon>rosids</taxon>
        <taxon>fabids</taxon>
        <taxon>Fagales</taxon>
        <taxon>Fagaceae</taxon>
        <taxon>Quercus</taxon>
    </lineage>
</organism>
<dbReference type="InterPro" id="IPR009057">
    <property type="entry name" value="Homeodomain-like_sf"/>
</dbReference>
<evidence type="ECO:0000256" key="2">
    <source>
        <dbReference type="ARBA" id="ARBA00023163"/>
    </source>
</evidence>
<feature type="compositionally biased region" description="Basic and acidic residues" evidence="4">
    <location>
        <begin position="288"/>
        <end position="309"/>
    </location>
</feature>
<evidence type="ECO:0000256" key="1">
    <source>
        <dbReference type="ARBA" id="ARBA00023015"/>
    </source>
</evidence>
<dbReference type="PANTHER" id="PTHR16088:SF3">
    <property type="entry name" value="GON-4-LIKE PROTEIN"/>
    <property type="match status" value="1"/>
</dbReference>
<feature type="compositionally biased region" description="Low complexity" evidence="4">
    <location>
        <begin position="62"/>
        <end position="75"/>
    </location>
</feature>
<evidence type="ECO:0000313" key="6">
    <source>
        <dbReference type="Proteomes" id="UP001324115"/>
    </source>
</evidence>
<keyword evidence="3" id="KW-0539">Nucleus</keyword>
<accession>A0AAN7FWW2</accession>
<feature type="compositionally biased region" description="Polar residues" evidence="4">
    <location>
        <begin position="1"/>
        <end position="12"/>
    </location>
</feature>
<gene>
    <name evidence="5" type="ORF">RGQ29_015817</name>
</gene>
<feature type="region of interest" description="Disordered" evidence="4">
    <location>
        <begin position="766"/>
        <end position="791"/>
    </location>
</feature>
<feature type="compositionally biased region" description="Acidic residues" evidence="4">
    <location>
        <begin position="36"/>
        <end position="55"/>
    </location>
</feature>
<feature type="region of interest" description="Disordered" evidence="4">
    <location>
        <begin position="1"/>
        <end position="170"/>
    </location>
</feature>
<evidence type="ECO:0008006" key="7">
    <source>
        <dbReference type="Google" id="ProtNLM"/>
    </source>
</evidence>
<feature type="region of interest" description="Disordered" evidence="4">
    <location>
        <begin position="281"/>
        <end position="327"/>
    </location>
</feature>
<protein>
    <recommendedName>
        <fullName evidence="7">Homeodomain-like superfamily protein</fullName>
    </recommendedName>
</protein>
<dbReference type="EMBL" id="JAXUIC010000003">
    <property type="protein sequence ID" value="KAK4598506.1"/>
    <property type="molecule type" value="Genomic_DNA"/>
</dbReference>
<sequence>MSLSSNNTQLTEVGNCGGRRNDSCDNECNESCLRNEEDEGVGEEEDEEDEDEDVDFNPFLKEALSPEASSSLSSEIDGLDGDVVDSGGKTFDNSVGVNLSKPSSAVQNSAVGDSEHGEEESVMQASVSPEGACEKELKDSVSRNPKKRKSCSNSGPKTDTVQTKDNGSESDYIDVLVGELSNSTQSQIPIVDLENEDAICKRTRARYSLASFTLDELETFLQETDDDDDLPNVDDEKEYRKFLAAVLNGGDGDGQSNQENENVDDEDEDNDADFEIELQELLESDVDESPRDKTRKEFGGAGRRPETRQNRCQKSSAQYKKKLSGQAKRPLRPLLPVLPNGPTAVFPTNCGKTLMPHSCTAEDGSINGFTLHQIGQLHCLIHEHVQLLIQVFSLSVLDSSRQQIASQVRGLIFEMLQKRNEVLAWRSVPYPSICFNPPYVCSSVPDEHPKLAPARSTLESCRPFNAQSVCYPVNNQMLASQNMSPSKGRCVRFFNEQVGSFQNIEDSFWVPSINGPVLSILDVAPLNSVGRYMDDVYTAVQDHRHCPVKSSSDAPLEKEPLFPLPSFPLYAEASSEVLRGPITSAVNSVSSTPSQQPPKKTMAAALVESTKKQSVALVSKEIVKLAQRFFPLFNPSLFPHKPPPAAVVNRVLFTDAEDELLALGLMEYNTDWKAIQQRFLPCKSKHQIFVRQKNRCSSKAPENPIKAVRKMKTSPLTVEEITCIQEGLKVYKLDWMSVWRFVVPHRDPSLLPRQWRVAFGTQRSYKQDAEKKERRRLYESRRRKNKTTDLASWQTASEKELYLLQDDQAENAGGDNKSGDESTDNAGEGYVHQAFLADWRPDDFSLNSSALPCSNVKDKSIPGNTLSQEGAHMREQQIYDGSREAQLQTGIMHKFSPSSQCTQLPYISSQFASARNGTSNIMEPNHPASGMTSNNRKSQFWFRPYRARKKSGASNSHLVKLAPDLPPVNLPPSVRVVSQTDFKGFQFGASTKKSVPGGIGNSGIENLVSGIPHAMNLGTTHLVKTVQKRNSPLKDNVRYSHIEESEVAKNKCIPVERQIDSDLQMHPLLFQSPEDGHLPYYPLNCSTSTSSSFSFFSGNQPQLNLNLFHNPHPENYVEGFNKSLKSKESTVSSGIDFHPLLQRTDQVYTDSASTEKAFDAVQTESLVSRGLATSANPRSPMEKANELDLEIHLSYTSRNKKGMENRDVTACNPTLSVVAASHSGSTRKSQNINGPHYEQGDICPTVSTKLVSGGHGLAIPSNNISRYPMDDIGDQSHPEIVMEQEELSDSDEEIEEHVEFECEEMADSEGEDGSGCEQIAEIHNKEGQNIALENLATGAASNDTQCEPRTHCHPQGDVHILGKDITPSLELGLSNQGMDDSSNFSWLSLDSCAPDRLLSTKPSHEESTTGEGPVSKNLSSLRPNRSCKKKKTSNTDVTVQKHAVVMAKQLSLGPLATPTMKKSRKRACRSNTSLNIGLTFESSSGDGKDRLG</sequence>
<evidence type="ECO:0000256" key="4">
    <source>
        <dbReference type="SAM" id="MobiDB-lite"/>
    </source>
</evidence>